<reference evidence="1" key="2">
    <citation type="submission" date="2023-05" db="EMBL/GenBank/DDBJ databases">
        <authorList>
            <person name="Fouks B."/>
        </authorList>
    </citation>
    <scope>NUCLEOTIDE SEQUENCE</scope>
    <source>
        <strain evidence="1">Stay&amp;Tobe</strain>
        <tissue evidence="1">Testes</tissue>
    </source>
</reference>
<evidence type="ECO:0000313" key="2">
    <source>
        <dbReference type="Proteomes" id="UP001233999"/>
    </source>
</evidence>
<keyword evidence="2" id="KW-1185">Reference proteome</keyword>
<feature type="non-terminal residue" evidence="1">
    <location>
        <position position="72"/>
    </location>
</feature>
<evidence type="ECO:0000313" key="1">
    <source>
        <dbReference type="EMBL" id="KAJ9601017.1"/>
    </source>
</evidence>
<proteinExistence type="predicted"/>
<dbReference type="Proteomes" id="UP001233999">
    <property type="component" value="Unassembled WGS sequence"/>
</dbReference>
<dbReference type="AlphaFoldDB" id="A0AAD8ETE6"/>
<organism evidence="1 2">
    <name type="scientific">Diploptera punctata</name>
    <name type="common">Pacific beetle cockroach</name>
    <dbReference type="NCBI Taxonomy" id="6984"/>
    <lineage>
        <taxon>Eukaryota</taxon>
        <taxon>Metazoa</taxon>
        <taxon>Ecdysozoa</taxon>
        <taxon>Arthropoda</taxon>
        <taxon>Hexapoda</taxon>
        <taxon>Insecta</taxon>
        <taxon>Pterygota</taxon>
        <taxon>Neoptera</taxon>
        <taxon>Polyneoptera</taxon>
        <taxon>Dictyoptera</taxon>
        <taxon>Blattodea</taxon>
        <taxon>Blaberoidea</taxon>
        <taxon>Blaberidae</taxon>
        <taxon>Diplopterinae</taxon>
        <taxon>Diploptera</taxon>
    </lineage>
</organism>
<sequence length="72" mass="8304">TKNESSLDSINRSGNFVSTRRSLIHINTFSVISSGLTHNICVQFTFALNLILTRWWSELTMNSTRRFDVQQI</sequence>
<protein>
    <submittedName>
        <fullName evidence="1">Uncharacterized protein</fullName>
    </submittedName>
</protein>
<reference evidence="1" key="1">
    <citation type="journal article" date="2023" name="IScience">
        <title>Live-bearing cockroach genome reveals convergent evolutionary mechanisms linked to viviparity in insects and beyond.</title>
        <authorList>
            <person name="Fouks B."/>
            <person name="Harrison M.C."/>
            <person name="Mikhailova A.A."/>
            <person name="Marchal E."/>
            <person name="English S."/>
            <person name="Carruthers M."/>
            <person name="Jennings E.C."/>
            <person name="Chiamaka E.L."/>
            <person name="Frigard R.A."/>
            <person name="Pippel M."/>
            <person name="Attardo G.M."/>
            <person name="Benoit J.B."/>
            <person name="Bornberg-Bauer E."/>
            <person name="Tobe S.S."/>
        </authorList>
    </citation>
    <scope>NUCLEOTIDE SEQUENCE</scope>
    <source>
        <strain evidence="1">Stay&amp;Tobe</strain>
    </source>
</reference>
<feature type="non-terminal residue" evidence="1">
    <location>
        <position position="1"/>
    </location>
</feature>
<comment type="caution">
    <text evidence="1">The sequence shown here is derived from an EMBL/GenBank/DDBJ whole genome shotgun (WGS) entry which is preliminary data.</text>
</comment>
<name>A0AAD8ETE6_DIPPU</name>
<gene>
    <name evidence="1" type="ORF">L9F63_000855</name>
</gene>
<dbReference type="EMBL" id="JASPKZ010000038">
    <property type="protein sequence ID" value="KAJ9601017.1"/>
    <property type="molecule type" value="Genomic_DNA"/>
</dbReference>
<accession>A0AAD8ETE6</accession>